<dbReference type="PANTHER" id="PTHR46167">
    <property type="entry name" value="N-LYSINE METHYLTRANSFERASE KMT5A"/>
    <property type="match status" value="1"/>
</dbReference>
<dbReference type="InterPro" id="IPR046341">
    <property type="entry name" value="SET_dom_sf"/>
</dbReference>
<dbReference type="GO" id="GO:0042799">
    <property type="term" value="F:histone H4K20 methyltransferase activity"/>
    <property type="evidence" value="ECO:0007669"/>
    <property type="project" value="TreeGrafter"/>
</dbReference>
<dbReference type="PANTHER" id="PTHR46167:SF1">
    <property type="entry name" value="N-LYSINE METHYLTRANSFERASE KMT5A"/>
    <property type="match status" value="1"/>
</dbReference>
<dbReference type="GeneID" id="17263590"/>
<reference evidence="4" key="1">
    <citation type="journal article" date="2013" name="Nature">
        <title>Pan genome of the phytoplankton Emiliania underpins its global distribution.</title>
        <authorList>
            <person name="Read B.A."/>
            <person name="Kegel J."/>
            <person name="Klute M.J."/>
            <person name="Kuo A."/>
            <person name="Lefebvre S.C."/>
            <person name="Maumus F."/>
            <person name="Mayer C."/>
            <person name="Miller J."/>
            <person name="Monier A."/>
            <person name="Salamov A."/>
            <person name="Young J."/>
            <person name="Aguilar M."/>
            <person name="Claverie J.M."/>
            <person name="Frickenhaus S."/>
            <person name="Gonzalez K."/>
            <person name="Herman E.K."/>
            <person name="Lin Y.C."/>
            <person name="Napier J."/>
            <person name="Ogata H."/>
            <person name="Sarno A.F."/>
            <person name="Shmutz J."/>
            <person name="Schroeder D."/>
            <person name="de Vargas C."/>
            <person name="Verret F."/>
            <person name="von Dassow P."/>
            <person name="Valentin K."/>
            <person name="Van de Peer Y."/>
            <person name="Wheeler G."/>
            <person name="Dacks J.B."/>
            <person name="Delwiche C.F."/>
            <person name="Dyhrman S.T."/>
            <person name="Glockner G."/>
            <person name="John U."/>
            <person name="Richards T."/>
            <person name="Worden A.Z."/>
            <person name="Zhang X."/>
            <person name="Grigoriev I.V."/>
            <person name="Allen A.E."/>
            <person name="Bidle K."/>
            <person name="Borodovsky M."/>
            <person name="Bowler C."/>
            <person name="Brownlee C."/>
            <person name="Cock J.M."/>
            <person name="Elias M."/>
            <person name="Gladyshev V.N."/>
            <person name="Groth M."/>
            <person name="Guda C."/>
            <person name="Hadaegh A."/>
            <person name="Iglesias-Rodriguez M.D."/>
            <person name="Jenkins J."/>
            <person name="Jones B.M."/>
            <person name="Lawson T."/>
            <person name="Leese F."/>
            <person name="Lindquist E."/>
            <person name="Lobanov A."/>
            <person name="Lomsadze A."/>
            <person name="Malik S.B."/>
            <person name="Marsh M.E."/>
            <person name="Mackinder L."/>
            <person name="Mock T."/>
            <person name="Mueller-Roeber B."/>
            <person name="Pagarete A."/>
            <person name="Parker M."/>
            <person name="Probert I."/>
            <person name="Quesneville H."/>
            <person name="Raines C."/>
            <person name="Rensing S.A."/>
            <person name="Riano-Pachon D.M."/>
            <person name="Richier S."/>
            <person name="Rokitta S."/>
            <person name="Shiraiwa Y."/>
            <person name="Soanes D.M."/>
            <person name="van der Giezen M."/>
            <person name="Wahlund T.M."/>
            <person name="Williams B."/>
            <person name="Wilson W."/>
            <person name="Wolfe G."/>
            <person name="Wurch L.L."/>
        </authorList>
    </citation>
    <scope>NUCLEOTIDE SEQUENCE</scope>
</reference>
<evidence type="ECO:0000313" key="3">
    <source>
        <dbReference type="EnsemblProtists" id="EOD17440"/>
    </source>
</evidence>
<dbReference type="SMART" id="SM00317">
    <property type="entry name" value="SET"/>
    <property type="match status" value="1"/>
</dbReference>
<organism evidence="3 4">
    <name type="scientific">Emiliania huxleyi (strain CCMP1516)</name>
    <dbReference type="NCBI Taxonomy" id="280463"/>
    <lineage>
        <taxon>Eukaryota</taxon>
        <taxon>Haptista</taxon>
        <taxon>Haptophyta</taxon>
        <taxon>Prymnesiophyceae</taxon>
        <taxon>Isochrysidales</taxon>
        <taxon>Noelaerhabdaceae</taxon>
        <taxon>Emiliania</taxon>
    </lineage>
</organism>
<feature type="domain" description="SET" evidence="2">
    <location>
        <begin position="22"/>
        <end position="148"/>
    </location>
</feature>
<dbReference type="GO" id="GO:0005700">
    <property type="term" value="C:polytene chromosome"/>
    <property type="evidence" value="ECO:0007669"/>
    <property type="project" value="TreeGrafter"/>
</dbReference>
<name>A0A0D3J1Q5_EMIH1</name>
<dbReference type="HOGENOM" id="CLU_1470811_0_0_1"/>
<dbReference type="GO" id="GO:0005634">
    <property type="term" value="C:nucleus"/>
    <property type="evidence" value="ECO:0007669"/>
    <property type="project" value="TreeGrafter"/>
</dbReference>
<feature type="region of interest" description="Disordered" evidence="1">
    <location>
        <begin position="161"/>
        <end position="184"/>
    </location>
</feature>
<dbReference type="RefSeq" id="XP_005769869.1">
    <property type="nucleotide sequence ID" value="XM_005769812.1"/>
</dbReference>
<protein>
    <recommendedName>
        <fullName evidence="2">SET domain-containing protein</fullName>
    </recommendedName>
</protein>
<evidence type="ECO:0000259" key="2">
    <source>
        <dbReference type="PROSITE" id="PS50280"/>
    </source>
</evidence>
<dbReference type="InterPro" id="IPR001214">
    <property type="entry name" value="SET_dom"/>
</dbReference>
<dbReference type="EnsemblProtists" id="EOD17440">
    <property type="protein sequence ID" value="EOD17440"/>
    <property type="gene ID" value="EMIHUDRAFT_210156"/>
</dbReference>
<evidence type="ECO:0000313" key="4">
    <source>
        <dbReference type="Proteomes" id="UP000013827"/>
    </source>
</evidence>
<accession>A0A0D3J1Q5</accession>
<dbReference type="KEGG" id="ehx:EMIHUDRAFT_210156"/>
<dbReference type="PROSITE" id="PS50280">
    <property type="entry name" value="SET"/>
    <property type="match status" value="1"/>
</dbReference>
<sequence>MNVLTAVASLACASPPNQIREELLRYRRDSLIPFAGQGLFAASPVREGEYLFEYAGERLSEEEYFERYRSGEGRYVAVVDTLALLGEPIYTDAADPARSGIARWMNSLPEGECNVRKRKQRFGGQRGRMFFYAARPIEPGEELTFDYGAAYWDAVSAQAAEVEPEEPAADARRLEGTTSANSGQ</sequence>
<keyword evidence="4" id="KW-1185">Reference proteome</keyword>
<dbReference type="Pfam" id="PF00856">
    <property type="entry name" value="SET"/>
    <property type="match status" value="1"/>
</dbReference>
<dbReference type="GO" id="GO:0006357">
    <property type="term" value="P:regulation of transcription by RNA polymerase II"/>
    <property type="evidence" value="ECO:0007669"/>
    <property type="project" value="TreeGrafter"/>
</dbReference>
<dbReference type="AlphaFoldDB" id="A0A0D3J1Q5"/>
<dbReference type="STRING" id="2903.R1DSJ0"/>
<reference evidence="3" key="2">
    <citation type="submission" date="2024-10" db="UniProtKB">
        <authorList>
            <consortium name="EnsemblProtists"/>
        </authorList>
    </citation>
    <scope>IDENTIFICATION</scope>
</reference>
<dbReference type="PaxDb" id="2903-EOD17440"/>
<proteinExistence type="predicted"/>
<evidence type="ECO:0000256" key="1">
    <source>
        <dbReference type="SAM" id="MobiDB-lite"/>
    </source>
</evidence>
<dbReference type="Gene3D" id="2.170.270.10">
    <property type="entry name" value="SET domain"/>
    <property type="match status" value="1"/>
</dbReference>
<dbReference type="InterPro" id="IPR051760">
    <property type="entry name" value="KMT5A"/>
</dbReference>
<dbReference type="Proteomes" id="UP000013827">
    <property type="component" value="Unassembled WGS sequence"/>
</dbReference>
<dbReference type="SUPFAM" id="SSF82199">
    <property type="entry name" value="SET domain"/>
    <property type="match status" value="1"/>
</dbReference>